<name>A0A3N6P2W6_NATCH</name>
<feature type="domain" description="Halobacterial output" evidence="2">
    <location>
        <begin position="24"/>
        <end position="91"/>
    </location>
</feature>
<evidence type="ECO:0000313" key="4">
    <source>
        <dbReference type="Proteomes" id="UP000282323"/>
    </source>
</evidence>
<dbReference type="EMBL" id="REGA01000035">
    <property type="protein sequence ID" value="RQG89555.1"/>
    <property type="molecule type" value="Genomic_DNA"/>
</dbReference>
<accession>A0A3N6P2W6</accession>
<evidence type="ECO:0000313" key="3">
    <source>
        <dbReference type="EMBL" id="RQG89555.1"/>
    </source>
</evidence>
<dbReference type="AlphaFoldDB" id="A0A3N6P2W6"/>
<dbReference type="InterPro" id="IPR040624">
    <property type="entry name" value="HalOD1"/>
</dbReference>
<comment type="caution">
    <text evidence="3">The sequence shown here is derived from an EMBL/GenBank/DDBJ whole genome shotgun (WGS) entry which is preliminary data.</text>
</comment>
<evidence type="ECO:0000256" key="1">
    <source>
        <dbReference type="SAM" id="MobiDB-lite"/>
    </source>
</evidence>
<feature type="region of interest" description="Disordered" evidence="1">
    <location>
        <begin position="1"/>
        <end position="38"/>
    </location>
</feature>
<dbReference type="Pfam" id="PF18545">
    <property type="entry name" value="HalOD1"/>
    <property type="match status" value="1"/>
</dbReference>
<reference evidence="3 4" key="1">
    <citation type="submission" date="2018-10" db="EMBL/GenBank/DDBJ databases">
        <title>Natrarchaeobius chitinivorans gen. nov., sp. nov., and Natrarchaeobius haloalkaliphilus sp. nov., alkaliphilic, chitin-utilizing haloarchaea from hypersaline alkaline lakes.</title>
        <authorList>
            <person name="Sorokin D.Y."/>
            <person name="Elcheninov A.G."/>
            <person name="Kostrikina N.A."/>
            <person name="Bale N.J."/>
            <person name="Sinninghe Damste J.S."/>
            <person name="Khijniak T.V."/>
            <person name="Kublanov I.V."/>
            <person name="Toshchakov S.V."/>
        </authorList>
    </citation>
    <scope>NUCLEOTIDE SEQUENCE [LARGE SCALE GENOMIC DNA]</scope>
    <source>
        <strain evidence="3 4">AArcht4T</strain>
    </source>
</reference>
<proteinExistence type="predicted"/>
<protein>
    <recommendedName>
        <fullName evidence="2">Halobacterial output domain-containing protein</fullName>
    </recommendedName>
</protein>
<evidence type="ECO:0000259" key="2">
    <source>
        <dbReference type="Pfam" id="PF18545"/>
    </source>
</evidence>
<sequence length="99" mass="11014">MSEQEGTEYVPAKEGYHATFDPASEPGSDAVVSSLSELTGTDPDELEAIDAVVDPIVFDALIRRHRRPIQVSFVYNDHDVTVDTGGEIWIQKREEDHSQ</sequence>
<gene>
    <name evidence="3" type="ORF">EA473_21865</name>
</gene>
<dbReference type="RefSeq" id="WP_124197655.1">
    <property type="nucleotide sequence ID" value="NZ_REGA01000035.1"/>
</dbReference>
<organism evidence="3 4">
    <name type="scientific">Natrarchaeobius chitinivorans</name>
    <dbReference type="NCBI Taxonomy" id="1679083"/>
    <lineage>
        <taxon>Archaea</taxon>
        <taxon>Methanobacteriati</taxon>
        <taxon>Methanobacteriota</taxon>
        <taxon>Stenosarchaea group</taxon>
        <taxon>Halobacteria</taxon>
        <taxon>Halobacteriales</taxon>
        <taxon>Natrialbaceae</taxon>
        <taxon>Natrarchaeobius</taxon>
    </lineage>
</organism>
<keyword evidence="4" id="KW-1185">Reference proteome</keyword>
<dbReference type="Proteomes" id="UP000282323">
    <property type="component" value="Unassembled WGS sequence"/>
</dbReference>